<protein>
    <submittedName>
        <fullName evidence="1">Uncharacterized protein</fullName>
    </submittedName>
</protein>
<accession>A0A9W9UV42</accession>
<dbReference type="OrthoDB" id="2906425at2759"/>
<sequence length="109" mass="12459">MLSSEAKREALDPDKRLPIYLLQKTRHLAGTSVDKRRTLSEAGPQRRAPVVVFQELSLLVKWGTAMRISEGQCLCAIGQLLKDYVPVLELYTWRQDGGETFLYMKYLDS</sequence>
<evidence type="ECO:0000313" key="2">
    <source>
        <dbReference type="Proteomes" id="UP001147782"/>
    </source>
</evidence>
<dbReference type="EMBL" id="JAPZBS010000009">
    <property type="protein sequence ID" value="KAJ5358643.1"/>
    <property type="molecule type" value="Genomic_DNA"/>
</dbReference>
<reference evidence="1" key="1">
    <citation type="submission" date="2022-11" db="EMBL/GenBank/DDBJ databases">
        <authorList>
            <person name="Petersen C."/>
        </authorList>
    </citation>
    <scope>NUCLEOTIDE SEQUENCE</scope>
    <source>
        <strain evidence="1">IBT 29864</strain>
    </source>
</reference>
<reference evidence="1" key="2">
    <citation type="journal article" date="2023" name="IMA Fungus">
        <title>Comparative genomic study of the Penicillium genus elucidates a diverse pangenome and 15 lateral gene transfer events.</title>
        <authorList>
            <person name="Petersen C."/>
            <person name="Sorensen T."/>
            <person name="Nielsen M.R."/>
            <person name="Sondergaard T.E."/>
            <person name="Sorensen J.L."/>
            <person name="Fitzpatrick D.A."/>
            <person name="Frisvad J.C."/>
            <person name="Nielsen K.L."/>
        </authorList>
    </citation>
    <scope>NUCLEOTIDE SEQUENCE</scope>
    <source>
        <strain evidence="1">IBT 29864</strain>
    </source>
</reference>
<dbReference type="GeneID" id="81443148"/>
<organism evidence="1 2">
    <name type="scientific">Penicillium cataractarum</name>
    <dbReference type="NCBI Taxonomy" id="2100454"/>
    <lineage>
        <taxon>Eukaryota</taxon>
        <taxon>Fungi</taxon>
        <taxon>Dikarya</taxon>
        <taxon>Ascomycota</taxon>
        <taxon>Pezizomycotina</taxon>
        <taxon>Eurotiomycetes</taxon>
        <taxon>Eurotiomycetidae</taxon>
        <taxon>Eurotiales</taxon>
        <taxon>Aspergillaceae</taxon>
        <taxon>Penicillium</taxon>
    </lineage>
</organism>
<comment type="caution">
    <text evidence="1">The sequence shown here is derived from an EMBL/GenBank/DDBJ whole genome shotgun (WGS) entry which is preliminary data.</text>
</comment>
<name>A0A9W9UV42_9EURO</name>
<gene>
    <name evidence="1" type="ORF">N7496_011056</name>
</gene>
<evidence type="ECO:0000313" key="1">
    <source>
        <dbReference type="EMBL" id="KAJ5358643.1"/>
    </source>
</evidence>
<dbReference type="RefSeq" id="XP_056549929.1">
    <property type="nucleotide sequence ID" value="XM_056703969.1"/>
</dbReference>
<dbReference type="AlphaFoldDB" id="A0A9W9UV42"/>
<keyword evidence="2" id="KW-1185">Reference proteome</keyword>
<proteinExistence type="predicted"/>
<dbReference type="Proteomes" id="UP001147782">
    <property type="component" value="Unassembled WGS sequence"/>
</dbReference>